<protein>
    <submittedName>
        <fullName evidence="1">Isoflavone 2'-hydroxylase protein</fullName>
        <ecNumber evidence="1">1.14.14.90</ecNumber>
    </submittedName>
</protein>
<organism evidence="1 2">
    <name type="scientific">Dioscorea alata</name>
    <name type="common">Purple yam</name>
    <dbReference type="NCBI Taxonomy" id="55571"/>
    <lineage>
        <taxon>Eukaryota</taxon>
        <taxon>Viridiplantae</taxon>
        <taxon>Streptophyta</taxon>
        <taxon>Embryophyta</taxon>
        <taxon>Tracheophyta</taxon>
        <taxon>Spermatophyta</taxon>
        <taxon>Magnoliopsida</taxon>
        <taxon>Liliopsida</taxon>
        <taxon>Dioscoreales</taxon>
        <taxon>Dioscoreaceae</taxon>
        <taxon>Dioscorea</taxon>
    </lineage>
</organism>
<accession>A0ACB7UWL1</accession>
<dbReference type="Proteomes" id="UP000827976">
    <property type="component" value="Chromosome 13"/>
</dbReference>
<evidence type="ECO:0000313" key="2">
    <source>
        <dbReference type="Proteomes" id="UP000827976"/>
    </source>
</evidence>
<keyword evidence="1" id="KW-0560">Oxidoreductase</keyword>
<proteinExistence type="predicted"/>
<reference evidence="2" key="1">
    <citation type="journal article" date="2022" name="Nat. Commun.">
        <title>Chromosome evolution and the genetic basis of agronomically important traits in greater yam.</title>
        <authorList>
            <person name="Bredeson J.V."/>
            <person name="Lyons J.B."/>
            <person name="Oniyinde I.O."/>
            <person name="Okereke N.R."/>
            <person name="Kolade O."/>
            <person name="Nnabue I."/>
            <person name="Nwadili C.O."/>
            <person name="Hribova E."/>
            <person name="Parker M."/>
            <person name="Nwogha J."/>
            <person name="Shu S."/>
            <person name="Carlson J."/>
            <person name="Kariba R."/>
            <person name="Muthemba S."/>
            <person name="Knop K."/>
            <person name="Barton G.J."/>
            <person name="Sherwood A.V."/>
            <person name="Lopez-Montes A."/>
            <person name="Asiedu R."/>
            <person name="Jamnadass R."/>
            <person name="Muchugi A."/>
            <person name="Goodstein D."/>
            <person name="Egesi C.N."/>
            <person name="Featherston J."/>
            <person name="Asfaw A."/>
            <person name="Simpson G.G."/>
            <person name="Dolezel J."/>
            <person name="Hendre P.S."/>
            <person name="Van Deynze A."/>
            <person name="Kumar P.L."/>
            <person name="Obidiegwu J.E."/>
            <person name="Bhattacharjee R."/>
            <person name="Rokhsar D.S."/>
        </authorList>
    </citation>
    <scope>NUCLEOTIDE SEQUENCE [LARGE SCALE GENOMIC DNA]</scope>
    <source>
        <strain evidence="2">cv. TDa95/00328</strain>
    </source>
</reference>
<sequence length="527" mass="59256">MQSFTPIFNQSSHLMGDLIFSIATIFSILLLPLLLHLFLKNPNPNPNPNPPSPPALPILGHLHLLKHPIHRALAHLSDLHGPILLLRFGARRVLLVSSYSGADECFTVNDITFANRPCLLSGKHLGCNHQSLLWAPYGPHWRNLRRIATVEVLSTHRLLSSSHLRSDEVLSLVKTLHRDYSGSGVHLTELKTKFFGLTYNVVMRMIANKKYYGEADESSSEAGKEFRDIVKETFLVGGASNYADFLPVLRWLGIGGYEKRLKRLRKRRDEFFQRLIDEHRAKKECGSQGVESSPAGRSTVIDLLLSMQDVDPDYYNDDMIKGFIAQLLIAGTDTSATTMEWAMSLLLNNPQTLKKLIAELDANIKQGSLLQETDLPKLPYLDAVIKETLRMYPVGPLLEPHESSQDCTVGGFHVPSGTILLVNAWKIHRDPELWEEPNKFIPERFLRKSDEEINEGLKMMAFGLGRRRCPGEGLAMRVVALVVGTLVQCFEWERVGDEEVDMSEGRGLTLPKGKPLEVLYKPRGDMA</sequence>
<evidence type="ECO:0000313" key="1">
    <source>
        <dbReference type="EMBL" id="KAH7665289.1"/>
    </source>
</evidence>
<comment type="caution">
    <text evidence="1">The sequence shown here is derived from an EMBL/GenBank/DDBJ whole genome shotgun (WGS) entry which is preliminary data.</text>
</comment>
<gene>
    <name evidence="1" type="ORF">IHE45_13G024300</name>
</gene>
<name>A0ACB7UWL1_DIOAL</name>
<dbReference type="EC" id="1.14.14.90" evidence="1"/>
<dbReference type="EMBL" id="CM037023">
    <property type="protein sequence ID" value="KAH7665289.1"/>
    <property type="molecule type" value="Genomic_DNA"/>
</dbReference>
<keyword evidence="2" id="KW-1185">Reference proteome</keyword>